<evidence type="ECO:0000313" key="1">
    <source>
        <dbReference type="EMBL" id="KAJ8952011.1"/>
    </source>
</evidence>
<proteinExistence type="predicted"/>
<name>A0AAV8YK57_9CUCU</name>
<gene>
    <name evidence="1" type="ORF">NQ318_023451</name>
</gene>
<evidence type="ECO:0000313" key="2">
    <source>
        <dbReference type="Proteomes" id="UP001162162"/>
    </source>
</evidence>
<reference evidence="1" key="1">
    <citation type="journal article" date="2023" name="Insect Mol. Biol.">
        <title>Genome sequencing provides insights into the evolution of gene families encoding plant cell wall-degrading enzymes in longhorned beetles.</title>
        <authorList>
            <person name="Shin N.R."/>
            <person name="Okamura Y."/>
            <person name="Kirsch R."/>
            <person name="Pauchet Y."/>
        </authorList>
    </citation>
    <scope>NUCLEOTIDE SEQUENCE</scope>
    <source>
        <strain evidence="1">AMC_N1</strain>
    </source>
</reference>
<dbReference type="AlphaFoldDB" id="A0AAV8YK57"/>
<protein>
    <submittedName>
        <fullName evidence="1">Uncharacterized protein</fullName>
    </submittedName>
</protein>
<keyword evidence="2" id="KW-1185">Reference proteome</keyword>
<dbReference type="Proteomes" id="UP001162162">
    <property type="component" value="Unassembled WGS sequence"/>
</dbReference>
<comment type="caution">
    <text evidence="1">The sequence shown here is derived from an EMBL/GenBank/DDBJ whole genome shotgun (WGS) entry which is preliminary data.</text>
</comment>
<dbReference type="EMBL" id="JAPWTK010000075">
    <property type="protein sequence ID" value="KAJ8952011.1"/>
    <property type="molecule type" value="Genomic_DNA"/>
</dbReference>
<accession>A0AAV8YK57</accession>
<organism evidence="1 2">
    <name type="scientific">Aromia moschata</name>
    <dbReference type="NCBI Taxonomy" id="1265417"/>
    <lineage>
        <taxon>Eukaryota</taxon>
        <taxon>Metazoa</taxon>
        <taxon>Ecdysozoa</taxon>
        <taxon>Arthropoda</taxon>
        <taxon>Hexapoda</taxon>
        <taxon>Insecta</taxon>
        <taxon>Pterygota</taxon>
        <taxon>Neoptera</taxon>
        <taxon>Endopterygota</taxon>
        <taxon>Coleoptera</taxon>
        <taxon>Polyphaga</taxon>
        <taxon>Cucujiformia</taxon>
        <taxon>Chrysomeloidea</taxon>
        <taxon>Cerambycidae</taxon>
        <taxon>Cerambycinae</taxon>
        <taxon>Callichromatini</taxon>
        <taxon>Aromia</taxon>
    </lineage>
</organism>
<sequence>MSDLHNLMWITPTRVMEVMVSTSTRLSRGENETSIERAIKIFADGSKRKKGVVSRTREACNFNILIHGPFDRHANTLQNEFAEISFIAKDSTADK</sequence>